<proteinExistence type="inferred from homology"/>
<dbReference type="CDD" id="cd15873">
    <property type="entry name" value="R-SNARE_STXBP5_6"/>
    <property type="match status" value="1"/>
</dbReference>
<dbReference type="Gene3D" id="2.130.10.10">
    <property type="entry name" value="YVTN repeat-like/Quinoprotein amine dehydrogenase"/>
    <property type="match status" value="2"/>
</dbReference>
<name>A0A0B2W3K3_TOXCA</name>
<comment type="caution">
    <text evidence="6">The sequence shown here is derived from an EMBL/GenBank/DDBJ whole genome shotgun (WGS) entry which is preliminary data.</text>
</comment>
<dbReference type="GO" id="GO:0005886">
    <property type="term" value="C:plasma membrane"/>
    <property type="evidence" value="ECO:0007669"/>
    <property type="project" value="TreeGrafter"/>
</dbReference>
<sequence>MDRAKKKLASALDGFRSLHGRTELEFDEKVCPEHVCLSQIVRHGFPDDPRCIAYDAVQRLLAIGAGHGAVRILGDIGVDYSLKHPSDAAVLHVQFLINEGALVTACRDDMVHLWNFRQKVPEIVHSIQLNKEQVTCISLPFQSKWLHVGTERGNVYFVSVATFTLSTYVINWNKAIDLSCRTHPGSVKSILTCPTDPSKILILFDKGIVVLWNLSTKEVERFSCECPARSIAWHHDGRQFMCGNADGSLVIWNARKTSECVQKLMPHGHKCRPITQVDWRYSADGEQLIIFSGGVPQEEGVLPALTILRASRSATVLEMDHPLIAFVPLTSSPYANVPQHPFAVAVLLKSDLLVIDLNSPGYPCFENLNPMDIHESPVTFLKYFSNCPVDLIGALTLVGCKQRRQGFSDKRLYRSEEKGICEERLSGAKQNNERTKLWIKGNGRSCHLLALRSKYPCFENLNPMDIHESPVTFLKYFSNCPVDLIGALTLVGCKQRRQGFSDKPWPVTGGTSRECATGHQELLLTGHEDGSLKFWQASGEHLQILYKLKTGRHFERNGAEARDVSHGVVAVELCLESRLLLVAGHSAQVTLFRFVKNESANEIAVVNVPNVGGGGVNVQSSNNEEEAGSNWGSVRELRRQGKTVSQESHSTDTSEGSVADEFIPLKVRGGALRRPAGYQPELVCLIPWKNASQPEKITALALNSAYGILAIGMASGLALVDIVQYTLIYSWASSELYGSEATPSVLINQNSETSLPDRGASSHHSSNAVVTHAASFSIPRRVTSMDPCPLRRNHSDAADCRRMPLLSLSSIRNHCEEWVMENDTESPDSEVFVTILDDLSERTFDERANSAKTFEEVRDVDKTRTLREPKEGHEKRTVRQQHSSPAEILKRSWSSRDGISSTADMHELARMGSRGISKRGSSQSAKVEQLLETCIGCERIEEFGLDCLTSVENASSFFSIHFETCSSCPNAEHVSSSVLSALPADRREDKEKGGAHGARRSHSTRVSNLVRRLTDKGRGLARSISVQLSEKNDVSTARSANSPSATKSFMRLNTEFRQKSGERRPILSKAQSVVDSGVNGADSSRDLPAQYSPRNDTKEPPSPRRDSSSPDSSDKMCLPEAVTSLCFIHSCSKKNDMRPAPSLWLGTSTGACIAFNLLLPSDRLNSTVVVAPTVLYDAAKGLNFIIVVDSPSDRLFFSPSFSSSYSISQSESGVPEENKASCSSNSAERAILNKVVTKCSLSPTFSNASEYSKEDEFSEIVVLLSEEEVRVVALPTFNQLFSHRPDIPFVMARATHVRGHPVLMMLNGAGQIVVLSLPTLRSLICSPLFRQSVELDDPMCQKTSFSEHGLGVYAVTPSEVQKFTICSELAGQVQECMGELFVPVDMPEPPKSSFLRGVSTLFAGQKESIDLDTIFADKNSNTASGSGMRSIAKTIPGPSASLEQATTRGISAGQAANLALQALHERGEKLGATVDATERLKDNAMTLSQRTGKLVEKYEKKKWYNF</sequence>
<dbReference type="GO" id="GO:0031201">
    <property type="term" value="C:SNARE complex"/>
    <property type="evidence" value="ECO:0007669"/>
    <property type="project" value="TreeGrafter"/>
</dbReference>
<dbReference type="GO" id="GO:0045159">
    <property type="term" value="F:myosin II binding"/>
    <property type="evidence" value="ECO:0007669"/>
    <property type="project" value="TreeGrafter"/>
</dbReference>
<feature type="compositionally biased region" description="Basic and acidic residues" evidence="4">
    <location>
        <begin position="864"/>
        <end position="877"/>
    </location>
</feature>
<dbReference type="STRING" id="6265.A0A0B2W3K3"/>
<dbReference type="InterPro" id="IPR013577">
    <property type="entry name" value="LLGL2"/>
</dbReference>
<evidence type="ECO:0000256" key="4">
    <source>
        <dbReference type="SAM" id="MobiDB-lite"/>
    </source>
</evidence>
<feature type="domain" description="Lethal giant larvae homologue 2" evidence="5">
    <location>
        <begin position="265"/>
        <end position="363"/>
    </location>
</feature>
<dbReference type="OrthoDB" id="19944at2759"/>
<dbReference type="GO" id="GO:0006887">
    <property type="term" value="P:exocytosis"/>
    <property type="evidence" value="ECO:0007669"/>
    <property type="project" value="UniProtKB-KW"/>
</dbReference>
<feature type="region of interest" description="Disordered" evidence="4">
    <location>
        <begin position="982"/>
        <end position="1005"/>
    </location>
</feature>
<evidence type="ECO:0000259" key="5">
    <source>
        <dbReference type="Pfam" id="PF08366"/>
    </source>
</evidence>
<dbReference type="EMBL" id="JPKZ01000204">
    <property type="protein sequence ID" value="KHN88578.1"/>
    <property type="molecule type" value="Genomic_DNA"/>
</dbReference>
<dbReference type="OMA" id="SXSRENS"/>
<dbReference type="InterPro" id="IPR036322">
    <property type="entry name" value="WD40_repeat_dom_sf"/>
</dbReference>
<feature type="compositionally biased region" description="Polar residues" evidence="4">
    <location>
        <begin position="1029"/>
        <end position="1047"/>
    </location>
</feature>
<dbReference type="GO" id="GO:0006893">
    <property type="term" value="P:Golgi to plasma membrane transport"/>
    <property type="evidence" value="ECO:0007669"/>
    <property type="project" value="TreeGrafter"/>
</dbReference>
<organism evidence="6 7">
    <name type="scientific">Toxocara canis</name>
    <name type="common">Canine roundworm</name>
    <dbReference type="NCBI Taxonomy" id="6265"/>
    <lineage>
        <taxon>Eukaryota</taxon>
        <taxon>Metazoa</taxon>
        <taxon>Ecdysozoa</taxon>
        <taxon>Nematoda</taxon>
        <taxon>Chromadorea</taxon>
        <taxon>Rhabditida</taxon>
        <taxon>Spirurina</taxon>
        <taxon>Ascaridomorpha</taxon>
        <taxon>Ascaridoidea</taxon>
        <taxon>Toxocaridae</taxon>
        <taxon>Toxocara</taxon>
    </lineage>
</organism>
<feature type="compositionally biased region" description="Basic and acidic residues" evidence="4">
    <location>
        <begin position="1054"/>
        <end position="1065"/>
    </location>
</feature>
<feature type="region of interest" description="Disordered" evidence="4">
    <location>
        <begin position="1029"/>
        <end position="1115"/>
    </location>
</feature>
<keyword evidence="7" id="KW-1185">Reference proteome</keyword>
<dbReference type="SMART" id="SM00320">
    <property type="entry name" value="WD40"/>
    <property type="match status" value="6"/>
</dbReference>
<feature type="region of interest" description="Disordered" evidence="4">
    <location>
        <begin position="616"/>
        <end position="655"/>
    </location>
</feature>
<gene>
    <name evidence="6" type="primary">Stxbp5</name>
    <name evidence="6" type="ORF">Tcan_06753</name>
</gene>
<evidence type="ECO:0000256" key="2">
    <source>
        <dbReference type="ARBA" id="ARBA00022483"/>
    </source>
</evidence>
<dbReference type="GO" id="GO:0005096">
    <property type="term" value="F:GTPase activator activity"/>
    <property type="evidence" value="ECO:0007669"/>
    <property type="project" value="TreeGrafter"/>
</dbReference>
<dbReference type="InterPro" id="IPR001680">
    <property type="entry name" value="WD40_rpt"/>
</dbReference>
<feature type="region of interest" description="Disordered" evidence="4">
    <location>
        <begin position="864"/>
        <end position="898"/>
    </location>
</feature>
<dbReference type="GO" id="GO:0019905">
    <property type="term" value="F:syntaxin binding"/>
    <property type="evidence" value="ECO:0007669"/>
    <property type="project" value="TreeGrafter"/>
</dbReference>
<evidence type="ECO:0000256" key="3">
    <source>
        <dbReference type="PROSITE-ProRule" id="PRU00221"/>
    </source>
</evidence>
<reference evidence="6 7" key="1">
    <citation type="submission" date="2014-11" db="EMBL/GenBank/DDBJ databases">
        <title>Genetic blueprint of the zoonotic pathogen Toxocara canis.</title>
        <authorList>
            <person name="Zhu X.-Q."/>
            <person name="Korhonen P.K."/>
            <person name="Cai H."/>
            <person name="Young N.D."/>
            <person name="Nejsum P."/>
            <person name="von Samson-Himmelstjerna G."/>
            <person name="Boag P.R."/>
            <person name="Tan P."/>
            <person name="Li Q."/>
            <person name="Min J."/>
            <person name="Yang Y."/>
            <person name="Wang X."/>
            <person name="Fang X."/>
            <person name="Hall R.S."/>
            <person name="Hofmann A."/>
            <person name="Sternberg P.W."/>
            <person name="Jex A.R."/>
            <person name="Gasser R.B."/>
        </authorList>
    </citation>
    <scope>NUCLEOTIDE SEQUENCE [LARGE SCALE GENOMIC DNA]</scope>
    <source>
        <strain evidence="6">PN_DK_2014</strain>
    </source>
</reference>
<feature type="repeat" description="WD" evidence="3">
    <location>
        <begin position="230"/>
        <end position="262"/>
    </location>
</feature>
<dbReference type="PROSITE" id="PS50082">
    <property type="entry name" value="WD_REPEATS_2"/>
    <property type="match status" value="1"/>
</dbReference>
<protein>
    <submittedName>
        <fullName evidence="6">Syntaxin-binding protein 5</fullName>
    </submittedName>
</protein>
<evidence type="ECO:0000313" key="7">
    <source>
        <dbReference type="Proteomes" id="UP000031036"/>
    </source>
</evidence>
<evidence type="ECO:0000313" key="6">
    <source>
        <dbReference type="EMBL" id="KHN88578.1"/>
    </source>
</evidence>
<dbReference type="Pfam" id="PF00400">
    <property type="entry name" value="WD40"/>
    <property type="match status" value="1"/>
</dbReference>
<feature type="compositionally biased region" description="Basic and acidic residues" evidence="4">
    <location>
        <begin position="984"/>
        <end position="994"/>
    </location>
</feature>
<comment type="similarity">
    <text evidence="1">Belongs to the WD repeat L(2)GL family.</text>
</comment>
<dbReference type="Proteomes" id="UP000031036">
    <property type="component" value="Unassembled WGS sequence"/>
</dbReference>
<dbReference type="Pfam" id="PF08366">
    <property type="entry name" value="LLGL"/>
    <property type="match status" value="1"/>
</dbReference>
<dbReference type="PANTHER" id="PTHR10241">
    <property type="entry name" value="LETHAL 2 GIANT LARVAE PROTEIN"/>
    <property type="match status" value="1"/>
</dbReference>
<feature type="compositionally biased region" description="Basic and acidic residues" evidence="4">
    <location>
        <begin position="1095"/>
        <end position="1114"/>
    </location>
</feature>
<accession>A0A0B2W3K3</accession>
<feature type="compositionally biased region" description="Polar residues" evidence="4">
    <location>
        <begin position="642"/>
        <end position="655"/>
    </location>
</feature>
<keyword evidence="2" id="KW-0268">Exocytosis</keyword>
<keyword evidence="3" id="KW-0853">WD repeat</keyword>
<dbReference type="PANTHER" id="PTHR10241:SF25">
    <property type="entry name" value="TOMOSYN, ISOFORM C"/>
    <property type="match status" value="1"/>
</dbReference>
<evidence type="ECO:0000256" key="1">
    <source>
        <dbReference type="ARBA" id="ARBA00008070"/>
    </source>
</evidence>
<dbReference type="InterPro" id="IPR015943">
    <property type="entry name" value="WD40/YVTN_repeat-like_dom_sf"/>
</dbReference>
<dbReference type="SUPFAM" id="SSF50978">
    <property type="entry name" value="WD40 repeat-like"/>
    <property type="match status" value="2"/>
</dbReference>
<dbReference type="Gene3D" id="1.20.5.110">
    <property type="match status" value="1"/>
</dbReference>